<dbReference type="PANTHER" id="PTHR12993">
    <property type="entry name" value="N-ACETYLGLUCOSAMINYL-PHOSPHATIDYLINOSITOL DE-N-ACETYLASE-RELATED"/>
    <property type="match status" value="1"/>
</dbReference>
<dbReference type="InParanoid" id="D3BBT2"/>
<evidence type="ECO:0000256" key="3">
    <source>
        <dbReference type="SAM" id="MobiDB-lite"/>
    </source>
</evidence>
<reference evidence="4 5" key="1">
    <citation type="journal article" date="2011" name="Genome Res.">
        <title>Phylogeny-wide analysis of social amoeba genomes highlights ancient origins for complex intercellular communication.</title>
        <authorList>
            <person name="Heidel A.J."/>
            <person name="Lawal H.M."/>
            <person name="Felder M."/>
            <person name="Schilde C."/>
            <person name="Helps N.R."/>
            <person name="Tunggal B."/>
            <person name="Rivero F."/>
            <person name="John U."/>
            <person name="Schleicher M."/>
            <person name="Eichinger L."/>
            <person name="Platzer M."/>
            <person name="Noegel A.A."/>
            <person name="Schaap P."/>
            <person name="Gloeckner G."/>
        </authorList>
    </citation>
    <scope>NUCLEOTIDE SEQUENCE [LARGE SCALE GENOMIC DNA]</scope>
    <source>
        <strain evidence="5">ATCC 26659 / Pp 5 / PN500</strain>
    </source>
</reference>
<name>D3BBT2_HETP5</name>
<dbReference type="UniPathway" id="UPA00196"/>
<dbReference type="PANTHER" id="PTHR12993:SF11">
    <property type="entry name" value="N-ACETYLGLUCOSAMINYL-PHOSPHATIDYLINOSITOL DE-N-ACETYLASE"/>
    <property type="match status" value="1"/>
</dbReference>
<dbReference type="InterPro" id="IPR024078">
    <property type="entry name" value="LmbE-like_dom_sf"/>
</dbReference>
<dbReference type="GO" id="GO:0016020">
    <property type="term" value="C:membrane"/>
    <property type="evidence" value="ECO:0007669"/>
    <property type="project" value="GOC"/>
</dbReference>
<dbReference type="GO" id="GO:0005783">
    <property type="term" value="C:endoplasmic reticulum"/>
    <property type="evidence" value="ECO:0007669"/>
    <property type="project" value="TreeGrafter"/>
</dbReference>
<protein>
    <recommendedName>
        <fullName evidence="2">N-acetylglucosaminylphosphatidylinositol deacetylase</fullName>
        <ecNumber evidence="2">3.5.1.89</ecNumber>
    </recommendedName>
</protein>
<keyword evidence="5" id="KW-1185">Reference proteome</keyword>
<dbReference type="SUPFAM" id="SSF102588">
    <property type="entry name" value="LmbE-like"/>
    <property type="match status" value="1"/>
</dbReference>
<organism evidence="4 5">
    <name type="scientific">Heterostelium pallidum (strain ATCC 26659 / Pp 5 / PN500)</name>
    <name type="common">Cellular slime mold</name>
    <name type="synonym">Polysphondylium pallidum</name>
    <dbReference type="NCBI Taxonomy" id="670386"/>
    <lineage>
        <taxon>Eukaryota</taxon>
        <taxon>Amoebozoa</taxon>
        <taxon>Evosea</taxon>
        <taxon>Eumycetozoa</taxon>
        <taxon>Dictyostelia</taxon>
        <taxon>Acytosteliales</taxon>
        <taxon>Acytosteliaceae</taxon>
        <taxon>Heterostelium</taxon>
    </lineage>
</organism>
<dbReference type="InterPro" id="IPR003737">
    <property type="entry name" value="GlcNAc_PI_deacetylase-related"/>
</dbReference>
<dbReference type="GO" id="GO:0006506">
    <property type="term" value="P:GPI anchor biosynthetic process"/>
    <property type="evidence" value="ECO:0007669"/>
    <property type="project" value="UniProtKB-UniPathway"/>
</dbReference>
<dbReference type="Pfam" id="PF02585">
    <property type="entry name" value="PIG-L"/>
    <property type="match status" value="1"/>
</dbReference>
<evidence type="ECO:0000313" key="4">
    <source>
        <dbReference type="EMBL" id="EFA81115.1"/>
    </source>
</evidence>
<dbReference type="GeneID" id="31361435"/>
<evidence type="ECO:0000256" key="2">
    <source>
        <dbReference type="ARBA" id="ARBA00012176"/>
    </source>
</evidence>
<dbReference type="EC" id="3.5.1.89" evidence="2"/>
<accession>D3BBT2</accession>
<dbReference type="AlphaFoldDB" id="D3BBT2"/>
<comment type="similarity">
    <text evidence="1">Belongs to the PIGL family.</text>
</comment>
<dbReference type="STRING" id="670386.D3BBT2"/>
<evidence type="ECO:0000256" key="1">
    <source>
        <dbReference type="ARBA" id="ARBA00006066"/>
    </source>
</evidence>
<dbReference type="EMBL" id="ADBJ01000026">
    <property type="protein sequence ID" value="EFA81115.1"/>
    <property type="molecule type" value="Genomic_DNA"/>
</dbReference>
<gene>
    <name evidence="4" type="ORF">PPL_05951</name>
</gene>
<dbReference type="Gene3D" id="3.40.50.10320">
    <property type="entry name" value="LmbE-like"/>
    <property type="match status" value="1"/>
</dbReference>
<comment type="caution">
    <text evidence="4">The sequence shown here is derived from an EMBL/GenBank/DDBJ whole genome shotgun (WGS) entry which is preliminary data.</text>
</comment>
<sequence>MGNELKIKNKNEAYEIRSMFTVVTNTLLCHCISCNDKLCGLGNGVGAVAGTVDGAAADQDGLARCQYVVVGHHGAVLGVPRTGKRAAKREAQRKGSLWQCYRSATRLLGAGDTQRNERCQYQLVTAIHSVLLLYIRNGNNTTLDDANGEVSLCTTRTRIDLCIPCAPLRTRQRSTQIRRCRTHPHLSTRDTFWLLSDLNFQFKLEIKLLLVSWLILLIGIILMNNQQQQFNQHHHYQTTNQPHHPNQNQDHQQHQADHHHHHFIIPTTGMARRNVLLAIAHPDDECDAAGLGKIREKELIESCKIYNINHNHVMIVNDSNIRDGMTEVWQPNLIIPHLKTAIQQWDINHILTFDDKGISGHPNHISVYNAVKLFLESSDNTDSSKKSHGITGESLETVNIVRKYIGIADLLVTPIVNRFYSSSSNSSSAKHIRSFTSASLIPFFGKNYQAMQKHETQFVWFRSFSRLHSKVMFRLKAYLKWHHNIYKIMADHNMRNQIILSKIIVQKIIGFVFDSIQDFRDQFKEECKGKNGLVNSNFDRRAVEYSLVCKEWFNIVSKQICTEYLFRVLPRYRGTSNCSIDFVKRSTAILSNPQSIFQIENIQELYFVDHFKEPGVLASDHGGREFISNVELIAYDFGSDEEYENYFDFDFSAIKRWRVDKIFFEYDDGQSGEVHHISYGNLFSIETLKSIEISGADYLDMKDLKPSHFTSSHKLRNQSILQLVSHNFAQSLMSNITLSTLRISCDIVDESFYDLFNNNKNTTITKLKLYNLDADHLLATSKILKSNNTLKNLNVRTYIGYSVEDGKKKDTMKEYIISIDNIETNCKIMLFNAVTHYDSRYHVALQFFEETIKESTLHTELIVQNNPHKNNNNIKIGIKKTK</sequence>
<dbReference type="RefSeq" id="XP_020433233.1">
    <property type="nucleotide sequence ID" value="XM_020576821.1"/>
</dbReference>
<proteinExistence type="inferred from homology"/>
<dbReference type="Proteomes" id="UP000001396">
    <property type="component" value="Unassembled WGS sequence"/>
</dbReference>
<dbReference type="GO" id="GO:0000225">
    <property type="term" value="F:N-acetylglucosaminylphosphatidylinositol deacetylase activity"/>
    <property type="evidence" value="ECO:0007669"/>
    <property type="project" value="UniProtKB-EC"/>
</dbReference>
<feature type="compositionally biased region" description="Low complexity" evidence="3">
    <location>
        <begin position="232"/>
        <end position="250"/>
    </location>
</feature>
<evidence type="ECO:0000313" key="5">
    <source>
        <dbReference type="Proteomes" id="UP000001396"/>
    </source>
</evidence>
<feature type="region of interest" description="Disordered" evidence="3">
    <location>
        <begin position="232"/>
        <end position="259"/>
    </location>
</feature>